<dbReference type="Proteomes" id="UP001151760">
    <property type="component" value="Unassembled WGS sequence"/>
</dbReference>
<evidence type="ECO:0000313" key="2">
    <source>
        <dbReference type="Proteomes" id="UP001151760"/>
    </source>
</evidence>
<proteinExistence type="predicted"/>
<keyword evidence="2" id="KW-1185">Reference proteome</keyword>
<protein>
    <submittedName>
        <fullName evidence="1">Uncharacterized protein</fullName>
    </submittedName>
</protein>
<dbReference type="EMBL" id="BQNB010008800">
    <property type="protein sequence ID" value="GJS54473.1"/>
    <property type="molecule type" value="Genomic_DNA"/>
</dbReference>
<accession>A0ABQ4WNT1</accession>
<evidence type="ECO:0000313" key="1">
    <source>
        <dbReference type="EMBL" id="GJS54473.1"/>
    </source>
</evidence>
<reference evidence="1" key="2">
    <citation type="submission" date="2022-01" db="EMBL/GenBank/DDBJ databases">
        <authorList>
            <person name="Yamashiro T."/>
            <person name="Shiraishi A."/>
            <person name="Satake H."/>
            <person name="Nakayama K."/>
        </authorList>
    </citation>
    <scope>NUCLEOTIDE SEQUENCE</scope>
</reference>
<name>A0ABQ4WNT1_9ASTR</name>
<organism evidence="1 2">
    <name type="scientific">Tanacetum coccineum</name>
    <dbReference type="NCBI Taxonomy" id="301880"/>
    <lineage>
        <taxon>Eukaryota</taxon>
        <taxon>Viridiplantae</taxon>
        <taxon>Streptophyta</taxon>
        <taxon>Embryophyta</taxon>
        <taxon>Tracheophyta</taxon>
        <taxon>Spermatophyta</taxon>
        <taxon>Magnoliopsida</taxon>
        <taxon>eudicotyledons</taxon>
        <taxon>Gunneridae</taxon>
        <taxon>Pentapetalae</taxon>
        <taxon>asterids</taxon>
        <taxon>campanulids</taxon>
        <taxon>Asterales</taxon>
        <taxon>Asteraceae</taxon>
        <taxon>Asteroideae</taxon>
        <taxon>Anthemideae</taxon>
        <taxon>Anthemidinae</taxon>
        <taxon>Tanacetum</taxon>
    </lineage>
</organism>
<comment type="caution">
    <text evidence="1">The sequence shown here is derived from an EMBL/GenBank/DDBJ whole genome shotgun (WGS) entry which is preliminary data.</text>
</comment>
<reference evidence="1" key="1">
    <citation type="journal article" date="2022" name="Int. J. Mol. Sci.">
        <title>Draft Genome of Tanacetum Coccineum: Genomic Comparison of Closely Related Tanacetum-Family Plants.</title>
        <authorList>
            <person name="Yamashiro T."/>
            <person name="Shiraishi A."/>
            <person name="Nakayama K."/>
            <person name="Satake H."/>
        </authorList>
    </citation>
    <scope>NUCLEOTIDE SEQUENCE</scope>
</reference>
<sequence>MVEPKAAAKLIGTAGLVIDTMAVASSSSKEIVGFASQLKKSGELAKSIEKNLASGTFVGWLEAGIISVVVLEAMLKAFRG</sequence>
<gene>
    <name evidence="1" type="ORF">Tco_0627835</name>
</gene>